<evidence type="ECO:0000256" key="6">
    <source>
        <dbReference type="ARBA" id="ARBA00023136"/>
    </source>
</evidence>
<evidence type="ECO:0000313" key="10">
    <source>
        <dbReference type="Proteomes" id="UP001595872"/>
    </source>
</evidence>
<name>A0ABV9UAU8_9ACTN</name>
<evidence type="ECO:0000256" key="3">
    <source>
        <dbReference type="ARBA" id="ARBA00022679"/>
    </source>
</evidence>
<organism evidence="9 10">
    <name type="scientific">Actinomadura gamaensis</name>
    <dbReference type="NCBI Taxonomy" id="1763541"/>
    <lineage>
        <taxon>Bacteria</taxon>
        <taxon>Bacillati</taxon>
        <taxon>Actinomycetota</taxon>
        <taxon>Actinomycetes</taxon>
        <taxon>Streptosporangiales</taxon>
        <taxon>Thermomonosporaceae</taxon>
        <taxon>Actinomadura</taxon>
    </lineage>
</organism>
<evidence type="ECO:0000256" key="4">
    <source>
        <dbReference type="ARBA" id="ARBA00022692"/>
    </source>
</evidence>
<dbReference type="InterPro" id="IPR018584">
    <property type="entry name" value="GT87"/>
</dbReference>
<dbReference type="Pfam" id="PF09594">
    <property type="entry name" value="GT87"/>
    <property type="match status" value="1"/>
</dbReference>
<evidence type="ECO:0000256" key="8">
    <source>
        <dbReference type="SAM" id="Phobius"/>
    </source>
</evidence>
<gene>
    <name evidence="9" type="ORF">ACFPCY_37060</name>
</gene>
<keyword evidence="10" id="KW-1185">Reference proteome</keyword>
<keyword evidence="4 8" id="KW-0812">Transmembrane</keyword>
<accession>A0ABV9UAU8</accession>
<evidence type="ECO:0000256" key="1">
    <source>
        <dbReference type="ARBA" id="ARBA00004651"/>
    </source>
</evidence>
<feature type="transmembrane region" description="Helical" evidence="8">
    <location>
        <begin position="99"/>
        <end position="120"/>
    </location>
</feature>
<sequence length="534" mass="56618">MTEAEERSPGSRRNWIPTAWIVSVLTAAYAAVAVWQTASSVHRPLADRQADLHVYYGAVQTVARGAPLYSYTAPNGDPFTYPPFAVLVLWPIRWLSEPVLRVVWTGATCALIPMVAAIAFRRVTPPARGLVVGLGALLVLLAAPSQSNLRFGQVSLLVILLALIDAAEVTPPRWQGVLIGLAAGVKLTPLLFVPYLLLTGRRKAAATATIVFIACEATAALLLPSDSLAFWTREVFSTSRVGNLSATGNQSLNGMLLRLPLVASHREAAWILLSLAVTVTALQQARRLADHRLRTEAAAVIGCASLAVSPVSWTHHQQWTVLAGLLLFARRPPISYLLAGAILTLMVVTLPPLPGAFGHILASDVRGFCAIALCTTGLLATCRLAPLARLRNARPRIADLLAGRLIAAFSGLAVLASAVAIATGIVRLHFLPPDGLTAARWRAAMSDTSTPPAAAMSYLIAPTNGVAVKTAGRARADVARIELRVTSTGPLRPVPLTTGSSGTRTFAFVLSRQAGAALIAYDNQGQPISYKNLE</sequence>
<evidence type="ECO:0000256" key="7">
    <source>
        <dbReference type="ARBA" id="ARBA00024033"/>
    </source>
</evidence>
<keyword evidence="2" id="KW-1003">Cell membrane</keyword>
<reference evidence="10" key="1">
    <citation type="journal article" date="2019" name="Int. J. Syst. Evol. Microbiol.">
        <title>The Global Catalogue of Microorganisms (GCM) 10K type strain sequencing project: providing services to taxonomists for standard genome sequencing and annotation.</title>
        <authorList>
            <consortium name="The Broad Institute Genomics Platform"/>
            <consortium name="The Broad Institute Genome Sequencing Center for Infectious Disease"/>
            <person name="Wu L."/>
            <person name="Ma J."/>
        </authorList>
    </citation>
    <scope>NUCLEOTIDE SEQUENCE [LARGE SCALE GENOMIC DNA]</scope>
    <source>
        <strain evidence="10">KLKA75</strain>
    </source>
</reference>
<dbReference type="EMBL" id="JBHSIT010000014">
    <property type="protein sequence ID" value="MFC4912959.1"/>
    <property type="molecule type" value="Genomic_DNA"/>
</dbReference>
<keyword evidence="5 8" id="KW-1133">Transmembrane helix</keyword>
<feature type="transmembrane region" description="Helical" evidence="8">
    <location>
        <begin position="365"/>
        <end position="386"/>
    </location>
</feature>
<keyword evidence="6 8" id="KW-0472">Membrane</keyword>
<protein>
    <submittedName>
        <fullName evidence="9">Glycosyltransferase 87 family protein</fullName>
    </submittedName>
</protein>
<comment type="subcellular location">
    <subcellularLocation>
        <location evidence="1">Cell membrane</location>
        <topology evidence="1">Multi-pass membrane protein</topology>
    </subcellularLocation>
</comment>
<feature type="transmembrane region" description="Helical" evidence="8">
    <location>
        <begin position="126"/>
        <end position="144"/>
    </location>
</feature>
<comment type="caution">
    <text evidence="9">The sequence shown here is derived from an EMBL/GenBank/DDBJ whole genome shotgun (WGS) entry which is preliminary data.</text>
</comment>
<feature type="transmembrane region" description="Helical" evidence="8">
    <location>
        <begin position="334"/>
        <end position="353"/>
    </location>
</feature>
<feature type="transmembrane region" description="Helical" evidence="8">
    <location>
        <begin position="15"/>
        <end position="35"/>
    </location>
</feature>
<keyword evidence="3" id="KW-0808">Transferase</keyword>
<evidence type="ECO:0000256" key="5">
    <source>
        <dbReference type="ARBA" id="ARBA00022989"/>
    </source>
</evidence>
<feature type="transmembrane region" description="Helical" evidence="8">
    <location>
        <begin position="406"/>
        <end position="430"/>
    </location>
</feature>
<evidence type="ECO:0000256" key="2">
    <source>
        <dbReference type="ARBA" id="ARBA00022475"/>
    </source>
</evidence>
<feature type="transmembrane region" description="Helical" evidence="8">
    <location>
        <begin position="176"/>
        <end position="197"/>
    </location>
</feature>
<proteinExistence type="inferred from homology"/>
<comment type="similarity">
    <text evidence="7">Belongs to the glycosyltransferase 87 family.</text>
</comment>
<evidence type="ECO:0000313" key="9">
    <source>
        <dbReference type="EMBL" id="MFC4912959.1"/>
    </source>
</evidence>
<dbReference type="RefSeq" id="WP_378263400.1">
    <property type="nucleotide sequence ID" value="NZ_JBHSIT010000014.1"/>
</dbReference>
<dbReference type="Proteomes" id="UP001595872">
    <property type="component" value="Unassembled WGS sequence"/>
</dbReference>